<proteinExistence type="predicted"/>
<organism evidence="2 3">
    <name type="scientific">Hymenobacter humi</name>
    <dbReference type="NCBI Taxonomy" id="1411620"/>
    <lineage>
        <taxon>Bacteria</taxon>
        <taxon>Pseudomonadati</taxon>
        <taxon>Bacteroidota</taxon>
        <taxon>Cytophagia</taxon>
        <taxon>Cytophagales</taxon>
        <taxon>Hymenobacteraceae</taxon>
        <taxon>Hymenobacter</taxon>
    </lineage>
</organism>
<dbReference type="Proteomes" id="UP001596513">
    <property type="component" value="Unassembled WGS sequence"/>
</dbReference>
<evidence type="ECO:0000256" key="1">
    <source>
        <dbReference type="SAM" id="Phobius"/>
    </source>
</evidence>
<dbReference type="InterPro" id="IPR025250">
    <property type="entry name" value="DUF4199"/>
</dbReference>
<name>A0ABW2U453_9BACT</name>
<sequence length="174" mass="18878">MEANSTPVSATSVGLRYGLLTGLISVIISFGLFALSMEQSPLRYVSFLVLIGGMVMAMRHFKENNYGFMSFGQGVGIGTLISAVVGALSAIFTYFYMNIIDPDVVGRMTEKMRADMEARGGMSDEQIDQAMALSGKFMNGPIMIAVVLFTSIFFGLLIALVVSAFIKHSKPEFE</sequence>
<dbReference type="Pfam" id="PF13858">
    <property type="entry name" value="DUF4199"/>
    <property type="match status" value="1"/>
</dbReference>
<feature type="transmembrane region" description="Helical" evidence="1">
    <location>
        <begin position="73"/>
        <end position="97"/>
    </location>
</feature>
<reference evidence="3" key="1">
    <citation type="journal article" date="2019" name="Int. J. Syst. Evol. Microbiol.">
        <title>The Global Catalogue of Microorganisms (GCM) 10K type strain sequencing project: providing services to taxonomists for standard genome sequencing and annotation.</title>
        <authorList>
            <consortium name="The Broad Institute Genomics Platform"/>
            <consortium name="The Broad Institute Genome Sequencing Center for Infectious Disease"/>
            <person name="Wu L."/>
            <person name="Ma J."/>
        </authorList>
    </citation>
    <scope>NUCLEOTIDE SEQUENCE [LARGE SCALE GENOMIC DNA]</scope>
    <source>
        <strain evidence="3">JCM 19635</strain>
    </source>
</reference>
<evidence type="ECO:0000313" key="2">
    <source>
        <dbReference type="EMBL" id="MFC7668180.1"/>
    </source>
</evidence>
<protein>
    <submittedName>
        <fullName evidence="2">DUF4199 domain-containing protein</fullName>
    </submittedName>
</protein>
<dbReference type="RefSeq" id="WP_380203286.1">
    <property type="nucleotide sequence ID" value="NZ_JBHTEK010000001.1"/>
</dbReference>
<gene>
    <name evidence="2" type="ORF">ACFQT0_12920</name>
</gene>
<keyword evidence="3" id="KW-1185">Reference proteome</keyword>
<evidence type="ECO:0000313" key="3">
    <source>
        <dbReference type="Proteomes" id="UP001596513"/>
    </source>
</evidence>
<feature type="transmembrane region" description="Helical" evidence="1">
    <location>
        <begin position="42"/>
        <end position="61"/>
    </location>
</feature>
<keyword evidence="1" id="KW-0812">Transmembrane</keyword>
<feature type="transmembrane region" description="Helical" evidence="1">
    <location>
        <begin position="15"/>
        <end position="35"/>
    </location>
</feature>
<keyword evidence="1" id="KW-1133">Transmembrane helix</keyword>
<feature type="transmembrane region" description="Helical" evidence="1">
    <location>
        <begin position="142"/>
        <end position="166"/>
    </location>
</feature>
<keyword evidence="1" id="KW-0472">Membrane</keyword>
<accession>A0ABW2U453</accession>
<dbReference type="EMBL" id="JBHTEK010000001">
    <property type="protein sequence ID" value="MFC7668180.1"/>
    <property type="molecule type" value="Genomic_DNA"/>
</dbReference>
<comment type="caution">
    <text evidence="2">The sequence shown here is derived from an EMBL/GenBank/DDBJ whole genome shotgun (WGS) entry which is preliminary data.</text>
</comment>